<reference evidence="4" key="1">
    <citation type="submission" date="2009-09" db="EMBL/GenBank/DDBJ databases">
        <authorList>
            <person name="Weinstock G."/>
            <person name="Sodergren E."/>
            <person name="Clifton S."/>
            <person name="Fulton L."/>
            <person name="Fulton B."/>
            <person name="Courtney L."/>
            <person name="Fronick C."/>
            <person name="Harrison M."/>
            <person name="Strong C."/>
            <person name="Farmer C."/>
            <person name="Delahaunty K."/>
            <person name="Markovic C."/>
            <person name="Hall O."/>
            <person name="Minx P."/>
            <person name="Tomlinson C."/>
            <person name="Mitreva M."/>
            <person name="Nelson J."/>
            <person name="Hou S."/>
            <person name="Wollam A."/>
            <person name="Pepin K.H."/>
            <person name="Johnson M."/>
            <person name="Bhonagiri V."/>
            <person name="Nash W.E."/>
            <person name="Warren W."/>
            <person name="Chinwalla A."/>
            <person name="Mardis E.R."/>
            <person name="Wilson R.K."/>
        </authorList>
    </citation>
    <scope>NUCLEOTIDE SEQUENCE [LARGE SCALE GENOMIC DNA]</scope>
    <source>
        <strain evidence="4">DSM 15470</strain>
    </source>
</reference>
<dbReference type="PANTHER" id="PTHR46889">
    <property type="entry name" value="TRANSPOSASE INSF FOR INSERTION SEQUENCE IS3B-RELATED"/>
    <property type="match status" value="1"/>
</dbReference>
<comment type="function">
    <text evidence="1">Involved in the transposition of the insertion sequence.</text>
</comment>
<accession>C9LQ06</accession>
<name>C9LQ06_9FIRM</name>
<dbReference type="Proteomes" id="UP000004736">
    <property type="component" value="Unassembled WGS sequence"/>
</dbReference>
<dbReference type="EMBL" id="ACIM02000001">
    <property type="protein sequence ID" value="EEW97642.1"/>
    <property type="molecule type" value="Genomic_DNA"/>
</dbReference>
<comment type="caution">
    <text evidence="4">The sequence shown here is derived from an EMBL/GenBank/DDBJ whole genome shotgun (WGS) entry which is preliminary data.</text>
</comment>
<dbReference type="InterPro" id="IPR036397">
    <property type="entry name" value="RNaseH_sf"/>
</dbReference>
<protein>
    <submittedName>
        <fullName evidence="4">Uncharacterized protein</fullName>
    </submittedName>
</protein>
<dbReference type="Pfam" id="PF00665">
    <property type="entry name" value="rve"/>
    <property type="match status" value="1"/>
</dbReference>
<gene>
    <name evidence="4" type="ORF">GCWU000321_01637</name>
</gene>
<dbReference type="SUPFAM" id="SSF53098">
    <property type="entry name" value="Ribonuclease H-like"/>
    <property type="match status" value="1"/>
</dbReference>
<dbReference type="GO" id="GO:0003676">
    <property type="term" value="F:nucleic acid binding"/>
    <property type="evidence" value="ECO:0007669"/>
    <property type="project" value="InterPro"/>
</dbReference>
<dbReference type="AlphaFoldDB" id="C9LQ06"/>
<sequence length="145" mass="17147">MCKVLNMNRSTFYKCIHHVPSNREIENQKLDADILAIYYDTNYRYGAPKICDDLHDRGWHVSLKRVQRRMAAMGIRSIVIKKYRHVSNNVHVDEKENILNQDFTATGINQKWCTDITYIFTQKDGWTYLASVMDLYSRRIIGWAL</sequence>
<keyword evidence="5" id="KW-1185">Reference proteome</keyword>
<evidence type="ECO:0000313" key="4">
    <source>
        <dbReference type="EMBL" id="EEW97642.1"/>
    </source>
</evidence>
<dbReference type="eggNOG" id="COG2801">
    <property type="taxonomic scope" value="Bacteria"/>
</dbReference>
<organism evidence="4 5">
    <name type="scientific">Dialister invisus DSM 15470</name>
    <dbReference type="NCBI Taxonomy" id="592028"/>
    <lineage>
        <taxon>Bacteria</taxon>
        <taxon>Bacillati</taxon>
        <taxon>Bacillota</taxon>
        <taxon>Negativicutes</taxon>
        <taxon>Veillonellales</taxon>
        <taxon>Veillonellaceae</taxon>
        <taxon>Dialister</taxon>
    </lineage>
</organism>
<evidence type="ECO:0000259" key="2">
    <source>
        <dbReference type="Pfam" id="PF00665"/>
    </source>
</evidence>
<feature type="domain" description="Integrase catalytic" evidence="2">
    <location>
        <begin position="108"/>
        <end position="145"/>
    </location>
</feature>
<dbReference type="HOGENOM" id="CLU_027402_21_2_9"/>
<dbReference type="InterPro" id="IPR025948">
    <property type="entry name" value="HTH-like_dom"/>
</dbReference>
<dbReference type="InterPro" id="IPR050900">
    <property type="entry name" value="Transposase_IS3/IS150/IS904"/>
</dbReference>
<proteinExistence type="predicted"/>
<evidence type="ECO:0000313" key="5">
    <source>
        <dbReference type="Proteomes" id="UP000004736"/>
    </source>
</evidence>
<dbReference type="Gene3D" id="3.30.420.10">
    <property type="entry name" value="Ribonuclease H-like superfamily/Ribonuclease H"/>
    <property type="match status" value="1"/>
</dbReference>
<dbReference type="InterPro" id="IPR001584">
    <property type="entry name" value="Integrase_cat-core"/>
</dbReference>
<dbReference type="Pfam" id="PF13276">
    <property type="entry name" value="HTH_21"/>
    <property type="match status" value="1"/>
</dbReference>
<dbReference type="InterPro" id="IPR012337">
    <property type="entry name" value="RNaseH-like_sf"/>
</dbReference>
<feature type="domain" description="HTH-like" evidence="3">
    <location>
        <begin position="26"/>
        <end position="83"/>
    </location>
</feature>
<dbReference type="STRING" id="592028.GCWU000321_01637"/>
<evidence type="ECO:0000256" key="1">
    <source>
        <dbReference type="ARBA" id="ARBA00002286"/>
    </source>
</evidence>
<dbReference type="GO" id="GO:0015074">
    <property type="term" value="P:DNA integration"/>
    <property type="evidence" value="ECO:0007669"/>
    <property type="project" value="InterPro"/>
</dbReference>
<evidence type="ECO:0000259" key="3">
    <source>
        <dbReference type="Pfam" id="PF13276"/>
    </source>
</evidence>